<dbReference type="RefSeq" id="WP_208733334.1">
    <property type="nucleotide sequence ID" value="NZ_SATR01000364.1"/>
</dbReference>
<gene>
    <name evidence="1" type="ORF">ELS82_25955</name>
</gene>
<reference evidence="1 2" key="1">
    <citation type="submission" date="2019-01" db="EMBL/GenBank/DDBJ databases">
        <title>Vibrio BEI176 sp. nov, a marine bacterium isolated from China: eastern marignal seas.</title>
        <authorList>
            <person name="Li B."/>
        </authorList>
    </citation>
    <scope>NUCLEOTIDE SEQUENCE [LARGE SCALE GENOMIC DNA]</scope>
    <source>
        <strain evidence="1 2">BEI176</strain>
    </source>
</reference>
<name>A0A4Y8W7C9_9VIBR</name>
<sequence>MEEALKPTTEQQDSLHILPLCMIPIKTPALRRACLVKNSRLETAVELFRDKAGHILPLCMIPIKTPALRRACLVKNSRLETAVELFRDKAGVSGQLNVQDLPDFFQESDADSLPDDMVKIRGLDKMPSFDVYSCRISLR</sequence>
<comment type="caution">
    <text evidence="1">The sequence shown here is derived from an EMBL/GenBank/DDBJ whole genome shotgun (WGS) entry which is preliminary data.</text>
</comment>
<dbReference type="Proteomes" id="UP000297753">
    <property type="component" value="Unassembled WGS sequence"/>
</dbReference>
<protein>
    <submittedName>
        <fullName evidence="1">Uncharacterized protein</fullName>
    </submittedName>
</protein>
<dbReference type="AlphaFoldDB" id="A0A4Y8W7C9"/>
<organism evidence="1 2">
    <name type="scientific">Vibrio ouci</name>
    <dbReference type="NCBI Taxonomy" id="2499078"/>
    <lineage>
        <taxon>Bacteria</taxon>
        <taxon>Pseudomonadati</taxon>
        <taxon>Pseudomonadota</taxon>
        <taxon>Gammaproteobacteria</taxon>
        <taxon>Vibrionales</taxon>
        <taxon>Vibrionaceae</taxon>
        <taxon>Vibrio</taxon>
    </lineage>
</organism>
<keyword evidence="2" id="KW-1185">Reference proteome</keyword>
<feature type="non-terminal residue" evidence="1">
    <location>
        <position position="139"/>
    </location>
</feature>
<dbReference type="EMBL" id="SATR01000364">
    <property type="protein sequence ID" value="TFH88812.1"/>
    <property type="molecule type" value="Genomic_DNA"/>
</dbReference>
<evidence type="ECO:0000313" key="2">
    <source>
        <dbReference type="Proteomes" id="UP000297753"/>
    </source>
</evidence>
<evidence type="ECO:0000313" key="1">
    <source>
        <dbReference type="EMBL" id="TFH88812.1"/>
    </source>
</evidence>
<proteinExistence type="predicted"/>
<accession>A0A4Y8W7C9</accession>